<dbReference type="Gene3D" id="2.30.29.30">
    <property type="entry name" value="Pleckstrin-homology domain (PH domain)/Phosphotyrosine-binding domain (PTB)"/>
    <property type="match status" value="1"/>
</dbReference>
<reference evidence="1 2" key="1">
    <citation type="journal article" date="2021" name="Elife">
        <title>Chloroplast acquisition without the gene transfer in kleptoplastic sea slugs, Plakobranchus ocellatus.</title>
        <authorList>
            <person name="Maeda T."/>
            <person name="Takahashi S."/>
            <person name="Yoshida T."/>
            <person name="Shimamura S."/>
            <person name="Takaki Y."/>
            <person name="Nagai Y."/>
            <person name="Toyoda A."/>
            <person name="Suzuki Y."/>
            <person name="Arimoto A."/>
            <person name="Ishii H."/>
            <person name="Satoh N."/>
            <person name="Nishiyama T."/>
            <person name="Hasebe M."/>
            <person name="Maruyama T."/>
            <person name="Minagawa J."/>
            <person name="Obokata J."/>
            <person name="Shigenobu S."/>
        </authorList>
    </citation>
    <scope>NUCLEOTIDE SEQUENCE [LARGE SCALE GENOMIC DNA]</scope>
</reference>
<dbReference type="Proteomes" id="UP000735302">
    <property type="component" value="Unassembled WGS sequence"/>
</dbReference>
<protein>
    <submittedName>
        <fullName evidence="1">Uncharacterized protein</fullName>
    </submittedName>
</protein>
<dbReference type="EMBL" id="BLXT01001211">
    <property type="protein sequence ID" value="GFN83608.1"/>
    <property type="molecule type" value="Genomic_DNA"/>
</dbReference>
<accession>A0AAV3YKP7</accession>
<evidence type="ECO:0000313" key="2">
    <source>
        <dbReference type="Proteomes" id="UP000735302"/>
    </source>
</evidence>
<keyword evidence="2" id="KW-1185">Reference proteome</keyword>
<comment type="caution">
    <text evidence="1">The sequence shown here is derived from an EMBL/GenBank/DDBJ whole genome shotgun (WGS) entry which is preliminary data.</text>
</comment>
<evidence type="ECO:0000313" key="1">
    <source>
        <dbReference type="EMBL" id="GFN83608.1"/>
    </source>
</evidence>
<organism evidence="1 2">
    <name type="scientific">Plakobranchus ocellatus</name>
    <dbReference type="NCBI Taxonomy" id="259542"/>
    <lineage>
        <taxon>Eukaryota</taxon>
        <taxon>Metazoa</taxon>
        <taxon>Spiralia</taxon>
        <taxon>Lophotrochozoa</taxon>
        <taxon>Mollusca</taxon>
        <taxon>Gastropoda</taxon>
        <taxon>Heterobranchia</taxon>
        <taxon>Euthyneura</taxon>
        <taxon>Panpulmonata</taxon>
        <taxon>Sacoglossa</taxon>
        <taxon>Placobranchoidea</taxon>
        <taxon>Plakobranchidae</taxon>
        <taxon>Plakobranchus</taxon>
    </lineage>
</organism>
<dbReference type="AlphaFoldDB" id="A0AAV3YKP7"/>
<proteinExistence type="predicted"/>
<name>A0AAV3YKP7_9GAST</name>
<dbReference type="InterPro" id="IPR011993">
    <property type="entry name" value="PH-like_dom_sf"/>
</dbReference>
<sequence>MLQAEARVAYAEQSANPEIIAALLASSRNKGFNDCSGKNYSMKPTEGEHISQLIAGYIKIILKKVSVSVLLKITVKHYNIMNAVCEVFRYAEA</sequence>
<gene>
    <name evidence="1" type="ORF">PoB_001011400</name>
</gene>